<organism evidence="3">
    <name type="scientific">freshwater metagenome</name>
    <dbReference type="NCBI Taxonomy" id="449393"/>
    <lineage>
        <taxon>unclassified sequences</taxon>
        <taxon>metagenomes</taxon>
        <taxon>ecological metagenomes</taxon>
    </lineage>
</organism>
<evidence type="ECO:0000259" key="2">
    <source>
        <dbReference type="Pfam" id="PF09851"/>
    </source>
</evidence>
<sequence>MPFGRKNEDEDLLKVQERAERDRLKSEAKERKSAERVEKAKQKASEAEAREVAERLRKQREIEQYGRLVIEQDCGTKCVRIYDKGFVRVSGIFLKDRAIFERLNAISSSAEVAKKTGLGRTLMAGVTLGVNLTTTSNQRGDLYLTISTDRETHLIHISPPTERDIKAMHKLATAGQGVLDMLERSRIPIARAESSLEVAQASVPMNQNSLADELMKLVALRDAGELTEEEFLSMKRRLIS</sequence>
<dbReference type="Pfam" id="PF09851">
    <property type="entry name" value="SHOCT"/>
    <property type="match status" value="1"/>
</dbReference>
<evidence type="ECO:0000313" key="3">
    <source>
        <dbReference type="EMBL" id="CAB4645375.1"/>
    </source>
</evidence>
<name>A0A6J6KAI7_9ZZZZ</name>
<accession>A0A6J6KAI7</accession>
<evidence type="ECO:0000256" key="1">
    <source>
        <dbReference type="SAM" id="MobiDB-lite"/>
    </source>
</evidence>
<proteinExistence type="predicted"/>
<gene>
    <name evidence="3" type="ORF">UFOPK2214_00206</name>
</gene>
<dbReference type="AlphaFoldDB" id="A0A6J6KAI7"/>
<protein>
    <submittedName>
        <fullName evidence="3">Unannotated protein</fullName>
    </submittedName>
</protein>
<dbReference type="InterPro" id="IPR018649">
    <property type="entry name" value="SHOCT"/>
</dbReference>
<dbReference type="EMBL" id="CAEZWJ010000004">
    <property type="protein sequence ID" value="CAB4645375.1"/>
    <property type="molecule type" value="Genomic_DNA"/>
</dbReference>
<feature type="region of interest" description="Disordered" evidence="1">
    <location>
        <begin position="20"/>
        <end position="46"/>
    </location>
</feature>
<feature type="domain" description="SHOCT" evidence="2">
    <location>
        <begin position="212"/>
        <end position="238"/>
    </location>
</feature>
<reference evidence="3" key="1">
    <citation type="submission" date="2020-05" db="EMBL/GenBank/DDBJ databases">
        <authorList>
            <person name="Chiriac C."/>
            <person name="Salcher M."/>
            <person name="Ghai R."/>
            <person name="Kavagutti S V."/>
        </authorList>
    </citation>
    <scope>NUCLEOTIDE SEQUENCE</scope>
</reference>